<evidence type="ECO:0000256" key="1">
    <source>
        <dbReference type="ARBA" id="ARBA00001936"/>
    </source>
</evidence>
<sequence>MSIDLGVVMDPIGSINIKKDSTFAMLLAAQRRGWPLWYMEVADLSLRDGRTLARMRPLEVTDDPTGWYRLGAEMERPLDELKAVLMRKDPPFDIEYIFTTYLLEQARAAGCLVVNHPRSLRDANEKVFTAAFPQCTPPTLITRRAGAIRDFHREHGDIILKPLDGMGGASVFRVRADDPNLSVIIEALTLHGRRFCMAQRFIPEIRDGDKRILMVDGEPAPYCLARIPAPGETRGNLAAGASAEARPLTERDRWIAAQVGPELRAREILFAGLDVIGDYLTEVNVTSPTCIREIDAAYGTDIAGDLMDAIQARAMRRI</sequence>
<comment type="similarity">
    <text evidence="10">Belongs to the prokaryotic GSH synthase family.</text>
</comment>
<dbReference type="GO" id="GO:0005737">
    <property type="term" value="C:cytoplasm"/>
    <property type="evidence" value="ECO:0007669"/>
    <property type="project" value="TreeGrafter"/>
</dbReference>
<keyword evidence="9" id="KW-0464">Manganese</keyword>
<proteinExistence type="inferred from homology"/>
<reference evidence="13" key="1">
    <citation type="submission" date="2016-10" db="EMBL/GenBank/DDBJ databases">
        <authorList>
            <person name="Varghese N."/>
            <person name="Submissions S."/>
        </authorList>
    </citation>
    <scope>NUCLEOTIDE SEQUENCE [LARGE SCALE GENOMIC DNA]</scope>
    <source>
        <strain evidence="13">DSM 217</strain>
    </source>
</reference>
<dbReference type="Gene3D" id="3.40.50.20">
    <property type="match status" value="1"/>
</dbReference>
<dbReference type="PROSITE" id="PS50975">
    <property type="entry name" value="ATP_GRASP"/>
    <property type="match status" value="1"/>
</dbReference>
<keyword evidence="3 10" id="KW-0436">Ligase</keyword>
<evidence type="ECO:0000256" key="10">
    <source>
        <dbReference type="HAMAP-Rule" id="MF_00162"/>
    </source>
</evidence>
<dbReference type="PANTHER" id="PTHR21621:SF4">
    <property type="entry name" value="GLUTATHIONE SYNTHETASE"/>
    <property type="match status" value="1"/>
</dbReference>
<dbReference type="UniPathway" id="UPA00142">
    <property type="reaction ID" value="UER00210"/>
</dbReference>
<dbReference type="EMBL" id="FNNZ01000006">
    <property type="protein sequence ID" value="SDW62821.1"/>
    <property type="molecule type" value="Genomic_DNA"/>
</dbReference>
<evidence type="ECO:0000256" key="3">
    <source>
        <dbReference type="ARBA" id="ARBA00022598"/>
    </source>
</evidence>
<protein>
    <recommendedName>
        <fullName evidence="10">Glutathione synthetase</fullName>
        <ecNumber evidence="10">6.3.2.3</ecNumber>
    </recommendedName>
    <alternativeName>
        <fullName evidence="10">GSH synthetase</fullName>
        <shortName evidence="10">GSH-S</shortName>
        <shortName evidence="10">GSHase</shortName>
    </alternativeName>
    <alternativeName>
        <fullName evidence="10">Glutathione synthase</fullName>
    </alternativeName>
</protein>
<comment type="cofactor">
    <cofactor evidence="1">
        <name>Mn(2+)</name>
        <dbReference type="ChEBI" id="CHEBI:29035"/>
    </cofactor>
</comment>
<dbReference type="STRING" id="1058.SAMN05421783_106112"/>
<dbReference type="InterPro" id="IPR006284">
    <property type="entry name" value="Glut_synth_pro"/>
</dbReference>
<feature type="domain" description="ATP-grasp" evidence="11">
    <location>
        <begin position="126"/>
        <end position="311"/>
    </location>
</feature>
<evidence type="ECO:0000256" key="7">
    <source>
        <dbReference type="ARBA" id="ARBA00022840"/>
    </source>
</evidence>
<dbReference type="InterPro" id="IPR004215">
    <property type="entry name" value="GSHS_N"/>
</dbReference>
<keyword evidence="4 10" id="KW-0317">Glutathione biosynthesis</keyword>
<dbReference type="Pfam" id="PF02955">
    <property type="entry name" value="GSH-S_ATP"/>
    <property type="match status" value="1"/>
</dbReference>
<keyword evidence="7 10" id="KW-0067">ATP-binding</keyword>
<evidence type="ECO:0000313" key="12">
    <source>
        <dbReference type="EMBL" id="SDW62821.1"/>
    </source>
</evidence>
<dbReference type="RefSeq" id="WP_093030111.1">
    <property type="nucleotide sequence ID" value="NZ_FNNZ01000006.1"/>
</dbReference>
<dbReference type="EC" id="6.3.2.3" evidence="10"/>
<dbReference type="GO" id="GO:0004363">
    <property type="term" value="F:glutathione synthase activity"/>
    <property type="evidence" value="ECO:0007669"/>
    <property type="project" value="UniProtKB-UniRule"/>
</dbReference>
<keyword evidence="13" id="KW-1185">Reference proteome</keyword>
<keyword evidence="8" id="KW-0460">Magnesium</keyword>
<dbReference type="OrthoDB" id="9785415at2"/>
<dbReference type="SUPFAM" id="SSF52440">
    <property type="entry name" value="PreATP-grasp domain"/>
    <property type="match status" value="1"/>
</dbReference>
<keyword evidence="5" id="KW-0479">Metal-binding</keyword>
<dbReference type="Gene3D" id="3.30.470.20">
    <property type="entry name" value="ATP-grasp fold, B domain"/>
    <property type="match status" value="1"/>
</dbReference>
<dbReference type="Proteomes" id="UP000198816">
    <property type="component" value="Unassembled WGS sequence"/>
</dbReference>
<dbReference type="FunFam" id="3.40.50.20:FF:000009">
    <property type="entry name" value="Glutathione synthetase"/>
    <property type="match status" value="1"/>
</dbReference>
<dbReference type="AlphaFoldDB" id="A0A1H2V3G7"/>
<dbReference type="InterPro" id="IPR011761">
    <property type="entry name" value="ATP-grasp"/>
</dbReference>
<evidence type="ECO:0000313" key="13">
    <source>
        <dbReference type="Proteomes" id="UP000198816"/>
    </source>
</evidence>
<gene>
    <name evidence="10" type="primary">gshB</name>
    <name evidence="12" type="ORF">SAMN05421783_106112</name>
</gene>
<evidence type="ECO:0000256" key="4">
    <source>
        <dbReference type="ARBA" id="ARBA00022684"/>
    </source>
</evidence>
<dbReference type="Pfam" id="PF02951">
    <property type="entry name" value="GSH-S_N"/>
    <property type="match status" value="1"/>
</dbReference>
<organism evidence="12 13">
    <name type="scientific">Thiocapsa roseopersicina</name>
    <dbReference type="NCBI Taxonomy" id="1058"/>
    <lineage>
        <taxon>Bacteria</taxon>
        <taxon>Pseudomonadati</taxon>
        <taxon>Pseudomonadota</taxon>
        <taxon>Gammaproteobacteria</taxon>
        <taxon>Chromatiales</taxon>
        <taxon>Chromatiaceae</taxon>
        <taxon>Thiocapsa</taxon>
    </lineage>
</organism>
<evidence type="ECO:0000256" key="2">
    <source>
        <dbReference type="ARBA" id="ARBA00001946"/>
    </source>
</evidence>
<keyword evidence="6 10" id="KW-0547">Nucleotide-binding</keyword>
<dbReference type="NCBIfam" id="NF003573">
    <property type="entry name" value="PRK05246.1"/>
    <property type="match status" value="1"/>
</dbReference>
<dbReference type="InterPro" id="IPR016185">
    <property type="entry name" value="PreATP-grasp_dom_sf"/>
</dbReference>
<name>A0A1H2V3G7_THIRO</name>
<dbReference type="SUPFAM" id="SSF56059">
    <property type="entry name" value="Glutathione synthetase ATP-binding domain-like"/>
    <property type="match status" value="1"/>
</dbReference>
<evidence type="ECO:0000256" key="8">
    <source>
        <dbReference type="ARBA" id="ARBA00022842"/>
    </source>
</evidence>
<evidence type="ECO:0000259" key="11">
    <source>
        <dbReference type="PROSITE" id="PS50975"/>
    </source>
</evidence>
<dbReference type="GO" id="GO:0046872">
    <property type="term" value="F:metal ion binding"/>
    <property type="evidence" value="ECO:0007669"/>
    <property type="project" value="UniProtKB-KW"/>
</dbReference>
<dbReference type="Gene3D" id="3.30.1490.20">
    <property type="entry name" value="ATP-grasp fold, A domain"/>
    <property type="match status" value="1"/>
</dbReference>
<dbReference type="NCBIfam" id="TIGR01380">
    <property type="entry name" value="glut_syn"/>
    <property type="match status" value="1"/>
</dbReference>
<dbReference type="GO" id="GO:0005524">
    <property type="term" value="F:ATP binding"/>
    <property type="evidence" value="ECO:0007669"/>
    <property type="project" value="UniProtKB-UniRule"/>
</dbReference>
<evidence type="ECO:0000256" key="9">
    <source>
        <dbReference type="ARBA" id="ARBA00023211"/>
    </source>
</evidence>
<evidence type="ECO:0000256" key="5">
    <source>
        <dbReference type="ARBA" id="ARBA00022723"/>
    </source>
</evidence>
<dbReference type="InterPro" id="IPR004218">
    <property type="entry name" value="GSHS_ATP-bd"/>
</dbReference>
<dbReference type="PANTHER" id="PTHR21621">
    <property type="entry name" value="RIBOSOMAL PROTEIN S6 MODIFICATION PROTEIN"/>
    <property type="match status" value="1"/>
</dbReference>
<dbReference type="HAMAP" id="MF_00162">
    <property type="entry name" value="GSH_S"/>
    <property type="match status" value="1"/>
</dbReference>
<accession>A0A1H2V3G7</accession>
<evidence type="ECO:0000256" key="6">
    <source>
        <dbReference type="ARBA" id="ARBA00022741"/>
    </source>
</evidence>
<dbReference type="InterPro" id="IPR013815">
    <property type="entry name" value="ATP_grasp_subdomain_1"/>
</dbReference>
<comment type="catalytic activity">
    <reaction evidence="10">
        <text>gamma-L-glutamyl-L-cysteine + glycine + ATP = glutathione + ADP + phosphate + H(+)</text>
        <dbReference type="Rhea" id="RHEA:13557"/>
        <dbReference type="ChEBI" id="CHEBI:15378"/>
        <dbReference type="ChEBI" id="CHEBI:30616"/>
        <dbReference type="ChEBI" id="CHEBI:43474"/>
        <dbReference type="ChEBI" id="CHEBI:57305"/>
        <dbReference type="ChEBI" id="CHEBI:57925"/>
        <dbReference type="ChEBI" id="CHEBI:58173"/>
        <dbReference type="ChEBI" id="CHEBI:456216"/>
        <dbReference type="EC" id="6.3.2.3"/>
    </reaction>
</comment>
<comment type="pathway">
    <text evidence="10">Sulfur metabolism; glutathione biosynthesis; glutathione from L-cysteine and L-glutamate: step 2/2.</text>
</comment>
<comment type="cofactor">
    <cofactor evidence="2">
        <name>Mg(2+)</name>
        <dbReference type="ChEBI" id="CHEBI:18420"/>
    </cofactor>
</comment>
<dbReference type="FunFam" id="3.30.1490.20:FF:000009">
    <property type="entry name" value="Glutathione synthetase"/>
    <property type="match status" value="1"/>
</dbReference>